<dbReference type="InterPro" id="IPR006521">
    <property type="entry name" value="Tail_protein_I"/>
</dbReference>
<dbReference type="AlphaFoldDB" id="L0R6A3"/>
<sequence length="228" mass="25632">MSKSLLPPNASKLERDFSEVVARIGELHIPIDDLWNPETCPLGLLPYLAWALSVDVWDEDWPEDVKRAVVRESVAIHRIKGTPGAVEKMCAALGYDVRVLEWFEYGGDHDRYKLKIKERMSDADYQHIITGDRVAKRQSQERDAIQVKLESESTVYIGGVVNRGRRIAIYPHYKLSGAKSLISVGGGIRDARKRTIYPADGGPLTASSTFIYFGGVMHIARHRTLRSV</sequence>
<dbReference type="EMBL" id="FO203522">
    <property type="protein sequence ID" value="CCO22224.1"/>
    <property type="molecule type" value="Genomic_DNA"/>
</dbReference>
<gene>
    <name evidence="1" type="ORF">DESAM_10243</name>
</gene>
<accession>L0R6A3</accession>
<dbReference type="RefSeq" id="WP_015334834.1">
    <property type="nucleotide sequence ID" value="NC_020055.1"/>
</dbReference>
<evidence type="ECO:0008006" key="3">
    <source>
        <dbReference type="Google" id="ProtNLM"/>
    </source>
</evidence>
<evidence type="ECO:0000313" key="1">
    <source>
        <dbReference type="EMBL" id="CCO22224.1"/>
    </source>
</evidence>
<organism evidence="1 2">
    <name type="scientific">Maridesulfovibrio hydrothermalis AM13 = DSM 14728</name>
    <dbReference type="NCBI Taxonomy" id="1121451"/>
    <lineage>
        <taxon>Bacteria</taxon>
        <taxon>Pseudomonadati</taxon>
        <taxon>Thermodesulfobacteriota</taxon>
        <taxon>Desulfovibrionia</taxon>
        <taxon>Desulfovibrionales</taxon>
        <taxon>Desulfovibrionaceae</taxon>
        <taxon>Maridesulfovibrio</taxon>
    </lineage>
</organism>
<protein>
    <recommendedName>
        <fullName evidence="3">Phage tail protein I</fullName>
    </recommendedName>
</protein>
<dbReference type="STRING" id="1121451.DESAM_10243"/>
<dbReference type="NCBIfam" id="TIGR01634">
    <property type="entry name" value="tail_P2_I"/>
    <property type="match status" value="1"/>
</dbReference>
<reference evidence="1 2" key="1">
    <citation type="submission" date="2012-10" db="EMBL/GenBank/DDBJ databases">
        <authorList>
            <person name="Genoscope - CEA"/>
        </authorList>
    </citation>
    <scope>NUCLEOTIDE SEQUENCE [LARGE SCALE GENOMIC DNA]</scope>
    <source>
        <strain evidence="2">AM13 / DSM 14728</strain>
    </source>
</reference>
<dbReference type="PATRIC" id="fig|1121451.3.peg.226"/>
<dbReference type="Pfam" id="PF09684">
    <property type="entry name" value="Tail_P2_I"/>
    <property type="match status" value="1"/>
</dbReference>
<name>L0R6A3_9BACT</name>
<dbReference type="eggNOG" id="COG4385">
    <property type="taxonomic scope" value="Bacteria"/>
</dbReference>
<dbReference type="OrthoDB" id="90759at2"/>
<dbReference type="KEGG" id="dhy:DESAM_10243"/>
<keyword evidence="2" id="KW-1185">Reference proteome</keyword>
<evidence type="ECO:0000313" key="2">
    <source>
        <dbReference type="Proteomes" id="UP000010808"/>
    </source>
</evidence>
<proteinExistence type="predicted"/>
<dbReference type="HOGENOM" id="CLU_086293_1_1_7"/>
<dbReference type="Proteomes" id="UP000010808">
    <property type="component" value="Chromosome"/>
</dbReference>